<dbReference type="InterPro" id="IPR027417">
    <property type="entry name" value="P-loop_NTPase"/>
</dbReference>
<dbReference type="GO" id="GO:0003924">
    <property type="term" value="F:GTPase activity"/>
    <property type="evidence" value="ECO:0007669"/>
    <property type="project" value="InterPro"/>
</dbReference>
<evidence type="ECO:0000256" key="3">
    <source>
        <dbReference type="ARBA" id="ARBA00022481"/>
    </source>
</evidence>
<evidence type="ECO:0000256" key="5">
    <source>
        <dbReference type="ARBA" id="ARBA00023136"/>
    </source>
</evidence>
<name>A0A7R9H3C5_TIMPO</name>
<evidence type="ECO:0000256" key="4">
    <source>
        <dbReference type="ARBA" id="ARBA00023134"/>
    </source>
</evidence>
<evidence type="ECO:0000256" key="6">
    <source>
        <dbReference type="ARBA" id="ARBA00023288"/>
    </source>
</evidence>
<dbReference type="EMBL" id="OD003381">
    <property type="protein sequence ID" value="CAD7407689.1"/>
    <property type="molecule type" value="Genomic_DNA"/>
</dbReference>
<dbReference type="GO" id="GO:0005525">
    <property type="term" value="F:GTP binding"/>
    <property type="evidence" value="ECO:0007669"/>
    <property type="project" value="UniProtKB-KW"/>
</dbReference>
<keyword evidence="4" id="KW-0547">Nucleotide-binding</keyword>
<dbReference type="GO" id="GO:0005886">
    <property type="term" value="C:plasma membrane"/>
    <property type="evidence" value="ECO:0007669"/>
    <property type="project" value="UniProtKB-SubCell"/>
</dbReference>
<reference evidence="7" key="1">
    <citation type="submission" date="2020-11" db="EMBL/GenBank/DDBJ databases">
        <authorList>
            <person name="Tran Van P."/>
        </authorList>
    </citation>
    <scope>NUCLEOTIDE SEQUENCE</scope>
</reference>
<dbReference type="PANTHER" id="PTHR46149:SF3">
    <property type="entry name" value="MIP08469P"/>
    <property type="match status" value="1"/>
</dbReference>
<keyword evidence="5" id="KW-0472">Membrane</keyword>
<dbReference type="Gene3D" id="3.40.50.300">
    <property type="entry name" value="P-loop containing nucleotide triphosphate hydrolases"/>
    <property type="match status" value="1"/>
</dbReference>
<organism evidence="7">
    <name type="scientific">Timema poppense</name>
    <name type="common">Walking stick</name>
    <dbReference type="NCBI Taxonomy" id="170557"/>
    <lineage>
        <taxon>Eukaryota</taxon>
        <taxon>Metazoa</taxon>
        <taxon>Ecdysozoa</taxon>
        <taxon>Arthropoda</taxon>
        <taxon>Hexapoda</taxon>
        <taxon>Insecta</taxon>
        <taxon>Pterygota</taxon>
        <taxon>Neoptera</taxon>
        <taxon>Polyneoptera</taxon>
        <taxon>Phasmatodea</taxon>
        <taxon>Timematodea</taxon>
        <taxon>Timematoidea</taxon>
        <taxon>Timematidae</taxon>
        <taxon>Timema</taxon>
    </lineage>
</organism>
<dbReference type="PROSITE" id="PS51421">
    <property type="entry name" value="RAS"/>
    <property type="match status" value="1"/>
</dbReference>
<dbReference type="PANTHER" id="PTHR46149">
    <property type="entry name" value="MIP08469P"/>
    <property type="match status" value="1"/>
</dbReference>
<dbReference type="Pfam" id="PF00071">
    <property type="entry name" value="Ras"/>
    <property type="match status" value="1"/>
</dbReference>
<dbReference type="SMART" id="SM00173">
    <property type="entry name" value="RAS"/>
    <property type="match status" value="1"/>
</dbReference>
<gene>
    <name evidence="7" type="ORF">TPSB3V08_LOCUS6013</name>
</gene>
<dbReference type="InterPro" id="IPR052236">
    <property type="entry name" value="Small_GTPase_RasD"/>
</dbReference>
<dbReference type="AlphaFoldDB" id="A0A7R9H3C5"/>
<keyword evidence="3" id="KW-0488">Methylation</keyword>
<keyword evidence="2" id="KW-1003">Cell membrane</keyword>
<accession>A0A7R9H3C5</accession>
<evidence type="ECO:0000256" key="2">
    <source>
        <dbReference type="ARBA" id="ARBA00022475"/>
    </source>
</evidence>
<sequence>MERLTQLATPYRTRTLDPGLVTPQVVQVCCDLFVLVFSMDSRESFEEVARLREQILETKLSACVSANSSGGGRKKAPLPRVPMVIVGNKSDKEMNSEPTLPAARTLGNGLFLEPTGIESRALAPDLCFLHSPVPLFVPIRTVNPDEASSYVATQDDCCVFIETSAKRNVKVDDLFYELFVVAGLPLEMAPNHHKRLHPNFGSPCTLPPPTPGHRSKKCTISIKRRLSDACGVVAPNVRRPSIRTDLMIMRTKTCALGGGGGGGSRDGVSGLSCQIPPLLPWMPLYQTCGIEVATCAQSGRQLRQTCGEVTVLVDQAVIKRSLHAPRMIHMTVPSGYWYSWLNR</sequence>
<dbReference type="InterPro" id="IPR001806">
    <property type="entry name" value="Small_GTPase"/>
</dbReference>
<keyword evidence="6" id="KW-0449">Lipoprotein</keyword>
<dbReference type="GO" id="GO:0031681">
    <property type="term" value="F:G-protein beta-subunit binding"/>
    <property type="evidence" value="ECO:0007669"/>
    <property type="project" value="TreeGrafter"/>
</dbReference>
<evidence type="ECO:0000256" key="1">
    <source>
        <dbReference type="ARBA" id="ARBA00004193"/>
    </source>
</evidence>
<dbReference type="GO" id="GO:0007165">
    <property type="term" value="P:signal transduction"/>
    <property type="evidence" value="ECO:0007669"/>
    <property type="project" value="TreeGrafter"/>
</dbReference>
<proteinExistence type="predicted"/>
<comment type="subcellular location">
    <subcellularLocation>
        <location evidence="1">Cell membrane</location>
        <topology evidence="1">Lipid-anchor</topology>
    </subcellularLocation>
</comment>
<keyword evidence="4" id="KW-0342">GTP-binding</keyword>
<protein>
    <recommendedName>
        <fullName evidence="8">GTP-binding protein Rhes</fullName>
    </recommendedName>
</protein>
<evidence type="ECO:0008006" key="8">
    <source>
        <dbReference type="Google" id="ProtNLM"/>
    </source>
</evidence>
<dbReference type="SUPFAM" id="SSF52540">
    <property type="entry name" value="P-loop containing nucleoside triphosphate hydrolases"/>
    <property type="match status" value="1"/>
</dbReference>
<evidence type="ECO:0000313" key="7">
    <source>
        <dbReference type="EMBL" id="CAD7407689.1"/>
    </source>
</evidence>